<evidence type="ECO:0000313" key="2">
    <source>
        <dbReference type="EMBL" id="MBK1781951.1"/>
    </source>
</evidence>
<dbReference type="InterPro" id="IPR029045">
    <property type="entry name" value="ClpP/crotonase-like_dom_sf"/>
</dbReference>
<proteinExistence type="inferred from homology"/>
<name>A0ABS1EDD0_9BURK</name>
<dbReference type="Gene3D" id="1.10.12.10">
    <property type="entry name" value="Lyase 2-enoyl-coa Hydratase, Chain A, domain 2"/>
    <property type="match status" value="1"/>
</dbReference>
<evidence type="ECO:0000313" key="3">
    <source>
        <dbReference type="Proteomes" id="UP000635316"/>
    </source>
</evidence>
<dbReference type="Proteomes" id="UP000635316">
    <property type="component" value="Unassembled WGS sequence"/>
</dbReference>
<evidence type="ECO:0008006" key="4">
    <source>
        <dbReference type="Google" id="ProtNLM"/>
    </source>
</evidence>
<dbReference type="RefSeq" id="WP_200237781.1">
    <property type="nucleotide sequence ID" value="NZ_JAENGP010000013.1"/>
</dbReference>
<dbReference type="SUPFAM" id="SSF52096">
    <property type="entry name" value="ClpP/crotonase"/>
    <property type="match status" value="1"/>
</dbReference>
<sequence>MLGHPGHGQSDNYGLIDMKAALNRSLNEGLAFRRKMLYASFALEGRKESMNAFIEKRPANFNNR</sequence>
<protein>
    <recommendedName>
        <fullName evidence="4">Enoyl-CoA hydratase</fullName>
    </recommendedName>
</protein>
<dbReference type="InterPro" id="IPR014748">
    <property type="entry name" value="Enoyl-CoA_hydra_C"/>
</dbReference>
<comment type="similarity">
    <text evidence="1">Belongs to the enoyl-CoA hydratase/isomerase family.</text>
</comment>
<dbReference type="EMBL" id="JAENGP010000013">
    <property type="protein sequence ID" value="MBK1781951.1"/>
    <property type="molecule type" value="Genomic_DNA"/>
</dbReference>
<accession>A0ABS1EDD0</accession>
<gene>
    <name evidence="2" type="ORF">JHL22_12040</name>
</gene>
<reference evidence="2 3" key="1">
    <citation type="submission" date="2020-12" db="EMBL/GenBank/DDBJ databases">
        <authorList>
            <person name="Lu T."/>
            <person name="Wang Q."/>
            <person name="Han X."/>
        </authorList>
    </citation>
    <scope>NUCLEOTIDE SEQUENCE [LARGE SCALE GENOMIC DNA]</scope>
    <source>
        <strain evidence="2 3">WQ 585</strain>
    </source>
</reference>
<keyword evidence="3" id="KW-1185">Reference proteome</keyword>
<comment type="caution">
    <text evidence="2">The sequence shown here is derived from an EMBL/GenBank/DDBJ whole genome shotgun (WGS) entry which is preliminary data.</text>
</comment>
<organism evidence="2 3">
    <name type="scientific">Advenella mandrilli</name>
    <dbReference type="NCBI Taxonomy" id="2800330"/>
    <lineage>
        <taxon>Bacteria</taxon>
        <taxon>Pseudomonadati</taxon>
        <taxon>Pseudomonadota</taxon>
        <taxon>Betaproteobacteria</taxon>
        <taxon>Burkholderiales</taxon>
        <taxon>Alcaligenaceae</taxon>
    </lineage>
</organism>
<evidence type="ECO:0000256" key="1">
    <source>
        <dbReference type="ARBA" id="ARBA00005254"/>
    </source>
</evidence>